<keyword evidence="2" id="KW-0539">Nucleus</keyword>
<evidence type="ECO:0000256" key="3">
    <source>
        <dbReference type="SAM" id="MobiDB-lite"/>
    </source>
</evidence>
<sequence length="173" mass="18922">MPYNNTPIAPSKEITGTVSLPLARVKKIIAQDDDINNCSNNAAFVITVATEMFLQHLVEQSHNVVKSERKPRRNIQYRDVANAVARVENLEFLTDVVPKTQTYKQAKQKQAKEPAAKANGATNGQKTLDQHMGEGAEEQATNGAAHDPESMDVDEQRPSGATVPISKLENEAS</sequence>
<proteinExistence type="predicted"/>
<evidence type="ECO:0000256" key="1">
    <source>
        <dbReference type="ARBA" id="ARBA00004123"/>
    </source>
</evidence>
<dbReference type="GO" id="GO:0046982">
    <property type="term" value="F:protein heterodimerization activity"/>
    <property type="evidence" value="ECO:0007669"/>
    <property type="project" value="InterPro"/>
</dbReference>
<dbReference type="CDD" id="cd23645">
    <property type="entry name" value="HFD_Dpb3-like"/>
    <property type="match status" value="1"/>
</dbReference>
<dbReference type="AlphaFoldDB" id="A0AB34KRM4"/>
<reference evidence="5 6" key="1">
    <citation type="journal article" date="2020" name="Microbiol. Resour. Announc.">
        <title>Draft Genome Sequence of a Cladosporium Species Isolated from the Mesophotic Ascidian Didemnum maculosum.</title>
        <authorList>
            <person name="Gioti A."/>
            <person name="Siaperas R."/>
            <person name="Nikolaivits E."/>
            <person name="Le Goff G."/>
            <person name="Ouazzani J."/>
            <person name="Kotoulas G."/>
            <person name="Topakas E."/>
        </authorList>
    </citation>
    <scope>NUCLEOTIDE SEQUENCE [LARGE SCALE GENOMIC DNA]</scope>
    <source>
        <strain evidence="5 6">TM138-S3</strain>
    </source>
</reference>
<keyword evidence="6" id="KW-1185">Reference proteome</keyword>
<dbReference type="InterPro" id="IPR009072">
    <property type="entry name" value="Histone-fold"/>
</dbReference>
<dbReference type="RefSeq" id="XP_069230473.1">
    <property type="nucleotide sequence ID" value="XM_069372580.1"/>
</dbReference>
<evidence type="ECO:0000313" key="6">
    <source>
        <dbReference type="Proteomes" id="UP000803884"/>
    </source>
</evidence>
<dbReference type="PANTHER" id="PTHR10252">
    <property type="entry name" value="HISTONE-LIKE TRANSCRIPTION FACTOR CCAAT-RELATED"/>
    <property type="match status" value="1"/>
</dbReference>
<dbReference type="InterPro" id="IPR003958">
    <property type="entry name" value="CBFA_NFYB_domain"/>
</dbReference>
<dbReference type="GO" id="GO:0008623">
    <property type="term" value="C:CHRAC"/>
    <property type="evidence" value="ECO:0007669"/>
    <property type="project" value="TreeGrafter"/>
</dbReference>
<dbReference type="PANTHER" id="PTHR10252:SF54">
    <property type="entry name" value="CHROMATIN ACCESSIBILITY COMPLEX PROTEIN 1"/>
    <property type="match status" value="1"/>
</dbReference>
<evidence type="ECO:0000259" key="4">
    <source>
        <dbReference type="Pfam" id="PF00808"/>
    </source>
</evidence>
<dbReference type="EMBL" id="JAAQHG020000010">
    <property type="protein sequence ID" value="KAL1587368.1"/>
    <property type="molecule type" value="Genomic_DNA"/>
</dbReference>
<evidence type="ECO:0000313" key="5">
    <source>
        <dbReference type="EMBL" id="KAL1587368.1"/>
    </source>
</evidence>
<protein>
    <recommendedName>
        <fullName evidence="4">Transcription factor CBF/NF-Y/archaeal histone domain-containing protein</fullName>
    </recommendedName>
</protein>
<feature type="region of interest" description="Disordered" evidence="3">
    <location>
        <begin position="102"/>
        <end position="173"/>
    </location>
</feature>
<comment type="caution">
    <text evidence="5">The sequence shown here is derived from an EMBL/GenBank/DDBJ whole genome shotgun (WGS) entry which is preliminary data.</text>
</comment>
<evidence type="ECO:0000256" key="2">
    <source>
        <dbReference type="ARBA" id="ARBA00023242"/>
    </source>
</evidence>
<feature type="compositionally biased region" description="Basic and acidic residues" evidence="3">
    <location>
        <begin position="146"/>
        <end position="157"/>
    </location>
</feature>
<dbReference type="GeneID" id="96005418"/>
<dbReference type="InterPro" id="IPR050568">
    <property type="entry name" value="Transcr_DNA_Rep_Reg"/>
</dbReference>
<dbReference type="SUPFAM" id="SSF47113">
    <property type="entry name" value="Histone-fold"/>
    <property type="match status" value="1"/>
</dbReference>
<dbReference type="Gene3D" id="1.10.20.10">
    <property type="entry name" value="Histone, subunit A"/>
    <property type="match status" value="1"/>
</dbReference>
<feature type="domain" description="Transcription factor CBF/NF-Y/archaeal histone" evidence="4">
    <location>
        <begin position="19"/>
        <end position="84"/>
    </location>
</feature>
<accession>A0AB34KRM4</accession>
<organism evidence="5 6">
    <name type="scientific">Cladosporium halotolerans</name>
    <dbReference type="NCBI Taxonomy" id="1052096"/>
    <lineage>
        <taxon>Eukaryota</taxon>
        <taxon>Fungi</taxon>
        <taxon>Dikarya</taxon>
        <taxon>Ascomycota</taxon>
        <taxon>Pezizomycotina</taxon>
        <taxon>Dothideomycetes</taxon>
        <taxon>Dothideomycetidae</taxon>
        <taxon>Cladosporiales</taxon>
        <taxon>Cladosporiaceae</taxon>
        <taxon>Cladosporium</taxon>
    </lineage>
</organism>
<dbReference type="GO" id="GO:0006261">
    <property type="term" value="P:DNA-templated DNA replication"/>
    <property type="evidence" value="ECO:0007669"/>
    <property type="project" value="TreeGrafter"/>
</dbReference>
<gene>
    <name evidence="5" type="ORF">WHR41_03974</name>
</gene>
<comment type="subcellular location">
    <subcellularLocation>
        <location evidence="1">Nucleus</location>
    </subcellularLocation>
</comment>
<dbReference type="Pfam" id="PF00808">
    <property type="entry name" value="CBFD_NFYB_HMF"/>
    <property type="match status" value="1"/>
</dbReference>
<name>A0AB34KRM4_9PEZI</name>
<dbReference type="Proteomes" id="UP000803884">
    <property type="component" value="Unassembled WGS sequence"/>
</dbReference>